<proteinExistence type="predicted"/>
<keyword evidence="3" id="KW-1185">Reference proteome</keyword>
<organism evidence="2 3">
    <name type="scientific">Obba rivulosa</name>
    <dbReference type="NCBI Taxonomy" id="1052685"/>
    <lineage>
        <taxon>Eukaryota</taxon>
        <taxon>Fungi</taxon>
        <taxon>Dikarya</taxon>
        <taxon>Basidiomycota</taxon>
        <taxon>Agaricomycotina</taxon>
        <taxon>Agaricomycetes</taxon>
        <taxon>Polyporales</taxon>
        <taxon>Gelatoporiaceae</taxon>
        <taxon>Obba</taxon>
    </lineage>
</organism>
<feature type="region of interest" description="Disordered" evidence="1">
    <location>
        <begin position="130"/>
        <end position="193"/>
    </location>
</feature>
<evidence type="ECO:0000313" key="3">
    <source>
        <dbReference type="Proteomes" id="UP000250043"/>
    </source>
</evidence>
<protein>
    <submittedName>
        <fullName evidence="2">Uncharacterized protein</fullName>
    </submittedName>
</protein>
<feature type="compositionally biased region" description="Polar residues" evidence="1">
    <location>
        <begin position="151"/>
        <end position="164"/>
    </location>
</feature>
<dbReference type="EMBL" id="KV722614">
    <property type="protein sequence ID" value="OCH85019.1"/>
    <property type="molecule type" value="Genomic_DNA"/>
</dbReference>
<dbReference type="AlphaFoldDB" id="A0A8E2ANF3"/>
<gene>
    <name evidence="2" type="ORF">OBBRIDRAFT_839274</name>
</gene>
<name>A0A8E2ANF3_9APHY</name>
<accession>A0A8E2ANF3</accession>
<evidence type="ECO:0000256" key="1">
    <source>
        <dbReference type="SAM" id="MobiDB-lite"/>
    </source>
</evidence>
<evidence type="ECO:0000313" key="2">
    <source>
        <dbReference type="EMBL" id="OCH85019.1"/>
    </source>
</evidence>
<reference evidence="2 3" key="1">
    <citation type="submission" date="2016-07" db="EMBL/GenBank/DDBJ databases">
        <title>Draft genome of the white-rot fungus Obba rivulosa 3A-2.</title>
        <authorList>
            <consortium name="DOE Joint Genome Institute"/>
            <person name="Miettinen O."/>
            <person name="Riley R."/>
            <person name="Acob R."/>
            <person name="Barry K."/>
            <person name="Cullen D."/>
            <person name="De Vries R."/>
            <person name="Hainaut M."/>
            <person name="Hatakka A."/>
            <person name="Henrissat B."/>
            <person name="Hilden K."/>
            <person name="Kuo R."/>
            <person name="Labutti K."/>
            <person name="Lipzen A."/>
            <person name="Makela M.R."/>
            <person name="Sandor L."/>
            <person name="Spatafora J.W."/>
            <person name="Grigoriev I.V."/>
            <person name="Hibbett D.S."/>
        </authorList>
    </citation>
    <scope>NUCLEOTIDE SEQUENCE [LARGE SCALE GENOMIC DNA]</scope>
    <source>
        <strain evidence="2 3">3A-2</strain>
    </source>
</reference>
<sequence>MPLKQNFDNLLNKLLRRLSSQPKKEQDPWDGAIDAYRLLSGLLLIAKKLKIHIDEDSFWPLFSPSIAVNTPMSSAAEANENAASIISDNALINMNVPQGHTMIQIGEPHTLTVPSKRQLTQSQTQLIPFDPYANKENEPPSLTDGAAGDASNLSTKISSSNDVSGNEGEDSSATSERPAKRAKRKKRPARSACHLPPDCKAILNIAYEHLRILLITRKLWAKGRALDDLAMQAWENACDELGLPY</sequence>
<feature type="compositionally biased region" description="Basic residues" evidence="1">
    <location>
        <begin position="180"/>
        <end position="189"/>
    </location>
</feature>
<dbReference type="Proteomes" id="UP000250043">
    <property type="component" value="Unassembled WGS sequence"/>
</dbReference>